<keyword evidence="4" id="KW-0808">Transferase</keyword>
<feature type="transmembrane region" description="Helical" evidence="9">
    <location>
        <begin position="168"/>
        <end position="201"/>
    </location>
</feature>
<evidence type="ECO:0000259" key="10">
    <source>
        <dbReference type="Pfam" id="PF02366"/>
    </source>
</evidence>
<name>A0A072MYK1_9GAMM</name>
<dbReference type="InterPro" id="IPR003342">
    <property type="entry name" value="ArnT-like_N"/>
</dbReference>
<dbReference type="Pfam" id="PF02366">
    <property type="entry name" value="PMT"/>
    <property type="match status" value="1"/>
</dbReference>
<dbReference type="GO" id="GO:0006493">
    <property type="term" value="P:protein O-linked glycosylation"/>
    <property type="evidence" value="ECO:0007669"/>
    <property type="project" value="InterPro"/>
</dbReference>
<evidence type="ECO:0000256" key="3">
    <source>
        <dbReference type="ARBA" id="ARBA00022676"/>
    </source>
</evidence>
<feature type="domain" description="ArnT-like N-terminal" evidence="10">
    <location>
        <begin position="30"/>
        <end position="243"/>
    </location>
</feature>
<dbReference type="InterPro" id="IPR050297">
    <property type="entry name" value="LipidA_mod_glycosyltrf_83"/>
</dbReference>
<keyword evidence="5 9" id="KW-0812">Transmembrane</keyword>
<evidence type="ECO:0000256" key="6">
    <source>
        <dbReference type="ARBA" id="ARBA00022989"/>
    </source>
</evidence>
<keyword evidence="6 9" id="KW-1133">Transmembrane helix</keyword>
<dbReference type="GO" id="GO:0010041">
    <property type="term" value="P:response to iron(III) ion"/>
    <property type="evidence" value="ECO:0007669"/>
    <property type="project" value="TreeGrafter"/>
</dbReference>
<evidence type="ECO:0000256" key="5">
    <source>
        <dbReference type="ARBA" id="ARBA00022692"/>
    </source>
</evidence>
<dbReference type="GO" id="GO:0016763">
    <property type="term" value="F:pentosyltransferase activity"/>
    <property type="evidence" value="ECO:0007669"/>
    <property type="project" value="TreeGrafter"/>
</dbReference>
<evidence type="ECO:0000313" key="12">
    <source>
        <dbReference type="Proteomes" id="UP000035057"/>
    </source>
</evidence>
<keyword evidence="2" id="KW-1003">Cell membrane</keyword>
<dbReference type="GO" id="GO:0005886">
    <property type="term" value="C:plasma membrane"/>
    <property type="evidence" value="ECO:0007669"/>
    <property type="project" value="UniProtKB-SubCell"/>
</dbReference>
<evidence type="ECO:0000256" key="2">
    <source>
        <dbReference type="ARBA" id="ARBA00022475"/>
    </source>
</evidence>
<feature type="transmembrane region" description="Helical" evidence="9">
    <location>
        <begin position="313"/>
        <end position="332"/>
    </location>
</feature>
<evidence type="ECO:0000256" key="7">
    <source>
        <dbReference type="ARBA" id="ARBA00023136"/>
    </source>
</evidence>
<feature type="compositionally biased region" description="Basic and acidic residues" evidence="8">
    <location>
        <begin position="485"/>
        <end position="495"/>
    </location>
</feature>
<feature type="transmembrane region" description="Helical" evidence="9">
    <location>
        <begin position="90"/>
        <end position="109"/>
    </location>
</feature>
<gene>
    <name evidence="11" type="ORF">D777_03228</name>
</gene>
<dbReference type="GO" id="GO:0000030">
    <property type="term" value="F:mannosyltransferase activity"/>
    <property type="evidence" value="ECO:0007669"/>
    <property type="project" value="InterPro"/>
</dbReference>
<dbReference type="RefSeq" id="WP_051669133.1">
    <property type="nucleotide sequence ID" value="NZ_ANIE01000009.1"/>
</dbReference>
<dbReference type="STRING" id="1137280.D777_03228"/>
<proteinExistence type="predicted"/>
<dbReference type="PANTHER" id="PTHR33908:SF3">
    <property type="entry name" value="UNDECAPRENYL PHOSPHATE-ALPHA-4-AMINO-4-DEOXY-L-ARABINOSE ARABINOSYL TRANSFERASE"/>
    <property type="match status" value="1"/>
</dbReference>
<feature type="transmembrane region" description="Helical" evidence="9">
    <location>
        <begin position="213"/>
        <end position="231"/>
    </location>
</feature>
<evidence type="ECO:0000313" key="11">
    <source>
        <dbReference type="EMBL" id="KEF30052.1"/>
    </source>
</evidence>
<feature type="transmembrane region" description="Helical" evidence="9">
    <location>
        <begin position="367"/>
        <end position="386"/>
    </location>
</feature>
<keyword evidence="7 9" id="KW-0472">Membrane</keyword>
<keyword evidence="12" id="KW-1185">Reference proteome</keyword>
<organism evidence="11 12">
    <name type="scientific">Marinobacter nitratireducens</name>
    <dbReference type="NCBI Taxonomy" id="1137280"/>
    <lineage>
        <taxon>Bacteria</taxon>
        <taxon>Pseudomonadati</taxon>
        <taxon>Pseudomonadota</taxon>
        <taxon>Gammaproteobacteria</taxon>
        <taxon>Pseudomonadales</taxon>
        <taxon>Marinobacteraceae</taxon>
        <taxon>Marinobacter</taxon>
    </lineage>
</organism>
<evidence type="ECO:0000256" key="4">
    <source>
        <dbReference type="ARBA" id="ARBA00022679"/>
    </source>
</evidence>
<feature type="transmembrane region" description="Helical" evidence="9">
    <location>
        <begin position="121"/>
        <end position="148"/>
    </location>
</feature>
<feature type="transmembrane region" description="Helical" evidence="9">
    <location>
        <begin position="338"/>
        <end position="355"/>
    </location>
</feature>
<reference evidence="11 12" key="1">
    <citation type="submission" date="2012-12" db="EMBL/GenBank/DDBJ databases">
        <title>Genome assembly of Marinobacter sp. AK21.</title>
        <authorList>
            <person name="Khatri I."/>
            <person name="Kumar R."/>
            <person name="Vaidya B."/>
            <person name="Subramanian S."/>
            <person name="Pinnaka A."/>
        </authorList>
    </citation>
    <scope>NUCLEOTIDE SEQUENCE [LARGE SCALE GENOMIC DNA]</scope>
    <source>
        <strain evidence="11 12">AK21</strain>
    </source>
</reference>
<feature type="region of interest" description="Disordered" evidence="8">
    <location>
        <begin position="485"/>
        <end position="517"/>
    </location>
</feature>
<dbReference type="Proteomes" id="UP000035057">
    <property type="component" value="Unassembled WGS sequence"/>
</dbReference>
<keyword evidence="3" id="KW-0328">Glycosyltransferase</keyword>
<feature type="transmembrane region" description="Helical" evidence="9">
    <location>
        <begin position="273"/>
        <end position="292"/>
    </location>
</feature>
<dbReference type="OrthoDB" id="9775035at2"/>
<dbReference type="AlphaFoldDB" id="A0A072MYK1"/>
<sequence>MTRTINTLLWLLLAVLAVRLGLTAMLPLADTTEPRYAEIARIMAETGDWITPWFDYGVPFWGKPPLSFWAQALSFKVFGVSEFAARFPSWLANAATVYLIYTLGRYLNLSPRDDQARASGLWAAVIYATTALGFVSAGTVMTDSFLLLGTTLTLSGLIIRLQDGPAVWGWLFFVGLAIGLLAKGPLVLVLTGLPVFLWVTFKGQWRPLFTTLPWIRGVLLTLALALPWYGLAEMKTPGFLDYFIVGEHFKRFLVSSWQGDLYGNAHEFPRGTIWWYLVLASFPWGIIALVAVANRYRTSGAASLKAQSGDNGIRFLIIASALSPAMFFTLAGNILWTYVLPGLPFIAILAARLVPVKAGSGLPLRKTAAVALTPLVAMLASGWLMLNPDAVKSERQVVQRIEQLPDASTKNLVYVDEAPFSARFYSHGQVQTVSQKELSHWLAQAPASKPMYIAVGKGDKSTLRRVESQAPRFDQNRRFIIFRLEPDENTADRRRSPPRQNHAGHAPGWTEHSGLAG</sequence>
<dbReference type="EMBL" id="ANIE01000009">
    <property type="protein sequence ID" value="KEF30052.1"/>
    <property type="molecule type" value="Genomic_DNA"/>
</dbReference>
<accession>A0A072MYK1</accession>
<evidence type="ECO:0000256" key="1">
    <source>
        <dbReference type="ARBA" id="ARBA00004651"/>
    </source>
</evidence>
<evidence type="ECO:0000256" key="8">
    <source>
        <dbReference type="SAM" id="MobiDB-lite"/>
    </source>
</evidence>
<evidence type="ECO:0000256" key="9">
    <source>
        <dbReference type="SAM" id="Phobius"/>
    </source>
</evidence>
<dbReference type="PANTHER" id="PTHR33908">
    <property type="entry name" value="MANNOSYLTRANSFERASE YKCB-RELATED"/>
    <property type="match status" value="1"/>
</dbReference>
<dbReference type="GO" id="GO:0009103">
    <property type="term" value="P:lipopolysaccharide biosynthetic process"/>
    <property type="evidence" value="ECO:0007669"/>
    <property type="project" value="UniProtKB-ARBA"/>
</dbReference>
<comment type="caution">
    <text evidence="11">The sequence shown here is derived from an EMBL/GenBank/DDBJ whole genome shotgun (WGS) entry which is preliminary data.</text>
</comment>
<dbReference type="PATRIC" id="fig|1137280.3.peg.3044"/>
<comment type="subcellular location">
    <subcellularLocation>
        <location evidence="1">Cell membrane</location>
        <topology evidence="1">Multi-pass membrane protein</topology>
    </subcellularLocation>
</comment>
<protein>
    <submittedName>
        <fullName evidence="11">Polymyxin resistance protein ArnT</fullName>
    </submittedName>
</protein>